<reference evidence="1" key="1">
    <citation type="journal article" date="2012" name="Appl. Environ. Microbiol.">
        <title>Identification of the haloarchaeal phasin (PhaP) that functions in polyhydroxyalkanoate accumulation and granule formation in Haloferax mediterranei.</title>
        <authorList>
            <person name="Cai S."/>
            <person name="Cai L."/>
            <person name="Liu H."/>
            <person name="Liu X."/>
            <person name="Han J."/>
            <person name="Zhou J."/>
            <person name="Xiang H."/>
        </authorList>
    </citation>
    <scope>NUCLEOTIDE SEQUENCE</scope>
    <source>
        <strain evidence="1">CGMCC 1.2087</strain>
    </source>
</reference>
<dbReference type="PaxDb" id="523841-HFX_0460"/>
<evidence type="ECO:0000313" key="1">
    <source>
        <dbReference type="EMBL" id="AFK18195.1"/>
    </source>
</evidence>
<reference evidence="1" key="5">
    <citation type="submission" date="2014-05" db="EMBL/GenBank/DDBJ databases">
        <authorList>
            <person name="Wang L."/>
            <person name="Yang H."/>
            <person name="Xiang H."/>
        </authorList>
    </citation>
    <scope>NUCLEOTIDE SEQUENCE</scope>
    <source>
        <strain evidence="1">CGMCC 1.2087</strain>
    </source>
</reference>
<evidence type="ECO:0000313" key="4">
    <source>
        <dbReference type="EMBL" id="QCQ74722.1"/>
    </source>
</evidence>
<dbReference type="EMBL" id="CP039139">
    <property type="protein sequence ID" value="QCQ74722.1"/>
    <property type="molecule type" value="Genomic_DNA"/>
</dbReference>
<dbReference type="PATRIC" id="fig|523841.21.peg.1644"/>
<dbReference type="eggNOG" id="arCOG09341">
    <property type="taxonomic scope" value="Archaea"/>
</dbReference>
<dbReference type="InterPro" id="IPR006311">
    <property type="entry name" value="TAT_signal"/>
</dbReference>
<evidence type="ECO:0000313" key="3">
    <source>
        <dbReference type="EMBL" id="EMA02531.1"/>
    </source>
</evidence>
<reference evidence="3 6" key="3">
    <citation type="journal article" date="2014" name="PLoS Genet.">
        <title>Phylogenetically driven sequencing of extremely halophilic archaea reveals strategies for static and dynamic osmo-response.</title>
        <authorList>
            <person name="Becker E.A."/>
            <person name="Seitzer P.M."/>
            <person name="Tritt A."/>
            <person name="Larsen D."/>
            <person name="Krusor M."/>
            <person name="Yao A.I."/>
            <person name="Wu D."/>
            <person name="Madern D."/>
            <person name="Eisen J.A."/>
            <person name="Darling A.E."/>
            <person name="Facciotti M.T."/>
        </authorList>
    </citation>
    <scope>NUCLEOTIDE SEQUENCE [LARGE SCALE GENOMIC DNA]</scope>
    <source>
        <strain evidence="3">ATCC 33500</strain>
        <strain evidence="6">ATCC 33500 / DSM 1411 / JCM 8866 / NBRC 14739 / NCIMB 2177 / R-4</strain>
    </source>
</reference>
<gene>
    <name evidence="1" type="ordered locus">HFX_0460</name>
    <name evidence="2" type="ORF">BM92_06955</name>
    <name evidence="3" type="ORF">C439_08110</name>
    <name evidence="4" type="ORF">E6P09_05360</name>
</gene>
<protein>
    <submittedName>
        <fullName evidence="1">Uncharacterized protein</fullName>
    </submittedName>
</protein>
<proteinExistence type="predicted"/>
<sequence length="132" mass="14551">MPVNWSRRSLLTTLGAVGLTGLPGCSELQASARGATDIVLHNEATNTRTIDVLVTERSTDSTKVDTTIELEPNKRQTINNKVIMEADYDVEITFSDPSFDDSPYTESYEWNDAGQPLHVIVHDQIVFAVQVG</sequence>
<reference evidence="1 5" key="2">
    <citation type="journal article" date="2012" name="J. Bacteriol.">
        <title>Complete genome sequence of the metabolically versatile halophilic archaeon Haloferax mediterranei, a poly(3-hydroxybutyrate-co-3-hydroxyvalerate) producer.</title>
        <authorList>
            <person name="Han J."/>
            <person name="Zhang F."/>
            <person name="Hou J."/>
            <person name="Liu X."/>
            <person name="Li M."/>
            <person name="Liu H."/>
            <person name="Cai L."/>
            <person name="Zhang B."/>
            <person name="Chen Y."/>
            <person name="Zhou J."/>
            <person name="Hu S."/>
            <person name="Xiang H."/>
        </authorList>
    </citation>
    <scope>NUCLEOTIDE SEQUENCE [LARGE SCALE GENOMIC DNA]</scope>
    <source>
        <strain evidence="5">ATCC 33500 / DSM 1411 / JCM 8866 / NBRC 14739 / NCIMB 2177 / R-4</strain>
        <strain evidence="1">CGMCC 1.2087</strain>
    </source>
</reference>
<dbReference type="HOGENOM" id="CLU_1912289_0_0_2"/>
<dbReference type="AlphaFoldDB" id="I3R1T5"/>
<dbReference type="OrthoDB" id="380761at2157"/>
<dbReference type="GeneID" id="40155823"/>
<evidence type="ECO:0000313" key="8">
    <source>
        <dbReference type="Proteomes" id="UP000299011"/>
    </source>
</evidence>
<dbReference type="Proteomes" id="UP000011603">
    <property type="component" value="Unassembled WGS sequence"/>
</dbReference>
<dbReference type="EMBL" id="CP001868">
    <property type="protein sequence ID" value="AFK18195.1"/>
    <property type="molecule type" value="Genomic_DNA"/>
</dbReference>
<keyword evidence="6" id="KW-1185">Reference proteome</keyword>
<dbReference type="KEGG" id="hme:HFX_0460"/>
<reference evidence="4 8" key="6">
    <citation type="submission" date="2019-04" db="EMBL/GenBank/DDBJ databases">
        <title>Methylomes of two halophilic Archaea, Haloarcula marismortui and Haloferax mediterranei.</title>
        <authorList>
            <person name="DasSarma S."/>
            <person name="DasSarma P."/>
            <person name="DasSarma S."/>
            <person name="Fomenkov A."/>
            <person name="Vincze T."/>
            <person name="Anton B.P."/>
            <person name="Roberts R.J."/>
        </authorList>
    </citation>
    <scope>NUCLEOTIDE SEQUENCE [LARGE SCALE GENOMIC DNA]</scope>
    <source>
        <strain evidence="4">ATCC 33500</strain>
        <strain evidence="8">ATCC 33500 / DSM 1411 / JCM 8866 / NBRC 14739 / NCIMB 2177 / R-4</strain>
    </source>
</reference>
<dbReference type="Proteomes" id="UP000006469">
    <property type="component" value="Chromosome"/>
</dbReference>
<dbReference type="PROSITE" id="PS51318">
    <property type="entry name" value="TAT"/>
    <property type="match status" value="1"/>
</dbReference>
<dbReference type="RefSeq" id="WP_004057913.1">
    <property type="nucleotide sequence ID" value="NC_017941.2"/>
</dbReference>
<reference evidence="2 7" key="4">
    <citation type="submission" date="2014-04" db="EMBL/GenBank/DDBJ databases">
        <title>Transcriptional profiles of Haloferax mediterranei on the basis of nitrogen availability.</title>
        <authorList>
            <person name="Bautista V."/>
        </authorList>
    </citation>
    <scope>NUCLEOTIDE SEQUENCE [LARGE SCALE GENOMIC DNA]</scope>
    <source>
        <strain evidence="2">ATCC 33500</strain>
        <strain evidence="7">ATCC 33500 / DSM 1411 / JCM 8866 / NBRC 14739 / NCIMB 2177 / R-4</strain>
    </source>
</reference>
<evidence type="ECO:0000313" key="7">
    <source>
        <dbReference type="Proteomes" id="UP000027075"/>
    </source>
</evidence>
<dbReference type="EMBL" id="CP007551">
    <property type="protein sequence ID" value="AHZ22400.1"/>
    <property type="molecule type" value="Genomic_DNA"/>
</dbReference>
<dbReference type="Proteomes" id="UP000027075">
    <property type="component" value="Chromosome"/>
</dbReference>
<evidence type="ECO:0000313" key="2">
    <source>
        <dbReference type="EMBL" id="AHZ22400.1"/>
    </source>
</evidence>
<accession>I3R1T5</accession>
<evidence type="ECO:0000313" key="6">
    <source>
        <dbReference type="Proteomes" id="UP000011603"/>
    </source>
</evidence>
<dbReference type="Proteomes" id="UP000299011">
    <property type="component" value="Chromosome"/>
</dbReference>
<organism evidence="1 5">
    <name type="scientific">Haloferax mediterranei (strain ATCC 33500 / DSM 1411 / JCM 8866 / NBRC 14739 / NCIMB 2177 / R-4)</name>
    <name type="common">Halobacterium mediterranei</name>
    <dbReference type="NCBI Taxonomy" id="523841"/>
    <lineage>
        <taxon>Archaea</taxon>
        <taxon>Methanobacteriati</taxon>
        <taxon>Methanobacteriota</taxon>
        <taxon>Stenosarchaea group</taxon>
        <taxon>Halobacteria</taxon>
        <taxon>Halobacteriales</taxon>
        <taxon>Haloferacaceae</taxon>
        <taxon>Haloferax</taxon>
    </lineage>
</organism>
<name>I3R1T5_HALMT</name>
<evidence type="ECO:0000313" key="5">
    <source>
        <dbReference type="Proteomes" id="UP000006469"/>
    </source>
</evidence>
<dbReference type="EMBL" id="AOLO01000007">
    <property type="protein sequence ID" value="EMA02531.1"/>
    <property type="molecule type" value="Genomic_DNA"/>
</dbReference>